<evidence type="ECO:0000313" key="2">
    <source>
        <dbReference type="Proteomes" id="UP000284842"/>
    </source>
</evidence>
<dbReference type="OrthoDB" id="2745898at2759"/>
<dbReference type="EMBL" id="NHTK01001230">
    <property type="protein sequence ID" value="PPR01627.1"/>
    <property type="molecule type" value="Genomic_DNA"/>
</dbReference>
<evidence type="ECO:0000313" key="1">
    <source>
        <dbReference type="EMBL" id="PPR01627.1"/>
    </source>
</evidence>
<reference evidence="1 2" key="1">
    <citation type="journal article" date="2018" name="Evol. Lett.">
        <title>Horizontal gene cluster transfer increased hallucinogenic mushroom diversity.</title>
        <authorList>
            <person name="Reynolds H.T."/>
            <person name="Vijayakumar V."/>
            <person name="Gluck-Thaler E."/>
            <person name="Korotkin H.B."/>
            <person name="Matheny P.B."/>
            <person name="Slot J.C."/>
        </authorList>
    </citation>
    <scope>NUCLEOTIDE SEQUENCE [LARGE SCALE GENOMIC DNA]</scope>
    <source>
        <strain evidence="1 2">2629</strain>
    </source>
</reference>
<organism evidence="1 2">
    <name type="scientific">Panaeolus cyanescens</name>
    <dbReference type="NCBI Taxonomy" id="181874"/>
    <lineage>
        <taxon>Eukaryota</taxon>
        <taxon>Fungi</taxon>
        <taxon>Dikarya</taxon>
        <taxon>Basidiomycota</taxon>
        <taxon>Agaricomycotina</taxon>
        <taxon>Agaricomycetes</taxon>
        <taxon>Agaricomycetidae</taxon>
        <taxon>Agaricales</taxon>
        <taxon>Agaricineae</taxon>
        <taxon>Galeropsidaceae</taxon>
        <taxon>Panaeolus</taxon>
    </lineage>
</organism>
<protein>
    <recommendedName>
        <fullName evidence="3">F-box domain-containing protein</fullName>
    </recommendedName>
</protein>
<dbReference type="InParanoid" id="A0A409YF32"/>
<keyword evidence="2" id="KW-1185">Reference proteome</keyword>
<dbReference type="Proteomes" id="UP000284842">
    <property type="component" value="Unassembled WGS sequence"/>
</dbReference>
<accession>A0A409YF32</accession>
<evidence type="ECO:0008006" key="3">
    <source>
        <dbReference type="Google" id="ProtNLM"/>
    </source>
</evidence>
<dbReference type="AlphaFoldDB" id="A0A409YF32"/>
<proteinExistence type="predicted"/>
<gene>
    <name evidence="1" type="ORF">CVT24_005842</name>
</gene>
<name>A0A409YF32_9AGAR</name>
<sequence>MINLTSIRIMIPLGYSPQKWSEAPRLSMRTAIRDSTHALLHRLHLSLFRHVPIEDLASLANLKALSLADCTLCEKDTNRTSGGKDLRDAHLEFLELRRTKEDSFESHIITPLLARGEQGRFLLPLAHLKSFDTEVHSIASFESLIHLMEQHRVTGLEHLGINICMTMHNFADIPGGDCSLWLDRILLPQEKTLKSLKIETSIYSIYQDPLSGLCKTLGRFASDNPMEKIVILATVQVDGFCAVGEEWHELTRVLTNGNWSHMKEVELGLVVQTFYRPRNAHNELIRSLEELPATYLKPLCSQSFAFEFMVTNQYF</sequence>
<comment type="caution">
    <text evidence="1">The sequence shown here is derived from an EMBL/GenBank/DDBJ whole genome shotgun (WGS) entry which is preliminary data.</text>
</comment>